<dbReference type="AlphaFoldDB" id="A0A8X6GZQ6"/>
<proteinExistence type="predicted"/>
<sequence length="112" mass="12232">MPVFDLAAENPDFGDPSSTLTDITLAEGCGFRSSLSKQEDAILRMDESLLVDKILARPSSKIVFFLDADRDPSSYEKAPGNLIIKPRSFGNFSIVIGVGREVPNIDIHPHSL</sequence>
<accession>A0A8X6GZQ6</accession>
<organism evidence="1 2">
    <name type="scientific">Trichonephila clavata</name>
    <name type="common">Joro spider</name>
    <name type="synonym">Nephila clavata</name>
    <dbReference type="NCBI Taxonomy" id="2740835"/>
    <lineage>
        <taxon>Eukaryota</taxon>
        <taxon>Metazoa</taxon>
        <taxon>Ecdysozoa</taxon>
        <taxon>Arthropoda</taxon>
        <taxon>Chelicerata</taxon>
        <taxon>Arachnida</taxon>
        <taxon>Araneae</taxon>
        <taxon>Araneomorphae</taxon>
        <taxon>Entelegynae</taxon>
        <taxon>Araneoidea</taxon>
        <taxon>Nephilidae</taxon>
        <taxon>Trichonephila</taxon>
    </lineage>
</organism>
<dbReference type="OrthoDB" id="10312471at2759"/>
<comment type="caution">
    <text evidence="1">The sequence shown here is derived from an EMBL/GenBank/DDBJ whole genome shotgun (WGS) entry which is preliminary data.</text>
</comment>
<evidence type="ECO:0000313" key="1">
    <source>
        <dbReference type="EMBL" id="GFQ64277.1"/>
    </source>
</evidence>
<evidence type="ECO:0000313" key="2">
    <source>
        <dbReference type="Proteomes" id="UP000887116"/>
    </source>
</evidence>
<dbReference type="EMBL" id="BMAO01019985">
    <property type="protein sequence ID" value="GFQ64277.1"/>
    <property type="molecule type" value="Genomic_DNA"/>
</dbReference>
<keyword evidence="2" id="KW-1185">Reference proteome</keyword>
<protein>
    <submittedName>
        <fullName evidence="1">Uncharacterized protein</fullName>
    </submittedName>
</protein>
<reference evidence="1" key="1">
    <citation type="submission" date="2020-07" db="EMBL/GenBank/DDBJ databases">
        <title>Multicomponent nature underlies the extraordinary mechanical properties of spider dragline silk.</title>
        <authorList>
            <person name="Kono N."/>
            <person name="Nakamura H."/>
            <person name="Mori M."/>
            <person name="Yoshida Y."/>
            <person name="Ohtoshi R."/>
            <person name="Malay A.D."/>
            <person name="Moran D.A.P."/>
            <person name="Tomita M."/>
            <person name="Numata K."/>
            <person name="Arakawa K."/>
        </authorList>
    </citation>
    <scope>NUCLEOTIDE SEQUENCE</scope>
</reference>
<dbReference type="Proteomes" id="UP000887116">
    <property type="component" value="Unassembled WGS sequence"/>
</dbReference>
<name>A0A8X6GZQ6_TRICU</name>
<gene>
    <name evidence="1" type="ORF">TNCT_606721</name>
</gene>